<feature type="binding site" evidence="1">
    <location>
        <begin position="143"/>
        <end position="144"/>
    </location>
    <ligand>
        <name>S-adenosyl-L-methionine</name>
        <dbReference type="ChEBI" id="CHEBI:59789"/>
    </ligand>
</feature>
<protein>
    <recommendedName>
        <fullName evidence="1">Ribosomal RNA large subunit methyltransferase J</fullName>
        <ecNumber evidence="1">2.1.1.266</ecNumber>
    </recommendedName>
    <alternativeName>
        <fullName evidence="1">23S rRNA (adenine(2030)-N6)-methyltransferase</fullName>
    </alternativeName>
    <alternativeName>
        <fullName evidence="1">23S rRNA m6A2030 methyltransferase</fullName>
    </alternativeName>
</protein>
<dbReference type="Gene3D" id="3.40.50.150">
    <property type="entry name" value="Vaccinia Virus protein VP39"/>
    <property type="match status" value="1"/>
</dbReference>
<dbReference type="HAMAP" id="MF_00934">
    <property type="entry name" value="23SrRNA_methyltr_J"/>
    <property type="match status" value="1"/>
</dbReference>
<keyword evidence="1 2" id="KW-0489">Methyltransferase</keyword>
<evidence type="ECO:0000256" key="1">
    <source>
        <dbReference type="HAMAP-Rule" id="MF_00934"/>
    </source>
</evidence>
<gene>
    <name evidence="1" type="primary">rlmJ</name>
    <name evidence="2" type="ORF">HQN79_05345</name>
</gene>
<name>A0A7D4P4P2_9GAMM</name>
<feature type="binding site" evidence="1">
    <location>
        <position position="19"/>
    </location>
    <ligand>
        <name>S-adenosyl-L-methionine</name>
        <dbReference type="ChEBI" id="CHEBI:59789"/>
    </ligand>
</feature>
<dbReference type="AlphaFoldDB" id="A0A7D4P4P2"/>
<feature type="binding site" evidence="1">
    <location>
        <position position="118"/>
    </location>
    <ligand>
        <name>S-adenosyl-L-methionine</name>
        <dbReference type="ChEBI" id="CHEBI:59789"/>
    </ligand>
</feature>
<dbReference type="SUPFAM" id="SSF53335">
    <property type="entry name" value="S-adenosyl-L-methionine-dependent methyltransferases"/>
    <property type="match status" value="1"/>
</dbReference>
<dbReference type="EMBL" id="CP054020">
    <property type="protein sequence ID" value="QKI89035.1"/>
    <property type="molecule type" value="Genomic_DNA"/>
</dbReference>
<dbReference type="KEGG" id="txa:HQN79_05345"/>
<keyword evidence="1" id="KW-0949">S-adenosyl-L-methionine</keyword>
<dbReference type="GO" id="GO:0036307">
    <property type="term" value="F:23S rRNA (adenine(2030)-N(6))-methyltransferase activity"/>
    <property type="evidence" value="ECO:0007669"/>
    <property type="project" value="UniProtKB-UniRule"/>
</dbReference>
<keyword evidence="1" id="KW-0694">RNA-binding</keyword>
<dbReference type="InterPro" id="IPR029063">
    <property type="entry name" value="SAM-dependent_MTases_sf"/>
</dbReference>
<dbReference type="InterPro" id="IPR007473">
    <property type="entry name" value="RlmJ"/>
</dbReference>
<comment type="subunit">
    <text evidence="1">Monomer.</text>
</comment>
<sequence>MLSYLHSFHAGNFADVLKHLVSTQILQYLTQKPKPLYYLDTHSSSGAFQLEHREAQKNQEYLNGIAKLWSMPAAPAALEGYLQLVKTFNGGSELKRYPGSPWFAQALLRETDRAHLFELHPREYKLCKNNFADDRRFKVFNSDGFHACLSQLPPKEKRGFILMDPPYEVKQDYDTAVDALSKAHKKFATGTYALWYPVVERKRIDRIEKRFRDSGIRNIQLFELGIADDREIGMTASGMIVINPPWTLKSELDTVLPLLAKTLGGNKGFYRSEQLVEE</sequence>
<dbReference type="Pfam" id="PF04378">
    <property type="entry name" value="RsmJ"/>
    <property type="match status" value="1"/>
</dbReference>
<feature type="active site" description="Proton acceptor" evidence="1">
    <location>
        <position position="164"/>
    </location>
</feature>
<feature type="binding site" evidence="1">
    <location>
        <position position="100"/>
    </location>
    <ligand>
        <name>S-adenosyl-L-methionine</name>
        <dbReference type="ChEBI" id="CHEBI:59789"/>
    </ligand>
</feature>
<comment type="similarity">
    <text evidence="1">Belongs to the RlmJ family.</text>
</comment>
<dbReference type="PANTHER" id="PTHR37426:SF1">
    <property type="entry name" value="RIBOSOMAL RNA LARGE SUBUNIT METHYLTRANSFERASE J"/>
    <property type="match status" value="1"/>
</dbReference>
<feature type="binding site" evidence="1">
    <location>
        <position position="164"/>
    </location>
    <ligand>
        <name>S-adenosyl-L-methionine</name>
        <dbReference type="ChEBI" id="CHEBI:59789"/>
    </ligand>
</feature>
<feature type="site" description="Interaction with substrate rRNA" evidence="1">
    <location>
        <position position="4"/>
    </location>
</feature>
<proteinExistence type="inferred from homology"/>
<evidence type="ECO:0000313" key="3">
    <source>
        <dbReference type="Proteomes" id="UP000504724"/>
    </source>
</evidence>
<dbReference type="GO" id="GO:0070475">
    <property type="term" value="P:rRNA base methylation"/>
    <property type="evidence" value="ECO:0007669"/>
    <property type="project" value="UniProtKB-UniRule"/>
</dbReference>
<dbReference type="RefSeq" id="WP_173284789.1">
    <property type="nucleotide sequence ID" value="NZ_CP054020.1"/>
</dbReference>
<comment type="catalytic activity">
    <reaction evidence="1">
        <text>adenosine(2030) in 23S rRNA + S-adenosyl-L-methionine = N(6)-methyladenosine(2030) in 23S rRNA + S-adenosyl-L-homocysteine + H(+)</text>
        <dbReference type="Rhea" id="RHEA:43736"/>
        <dbReference type="Rhea" id="RHEA-COMP:10668"/>
        <dbReference type="Rhea" id="RHEA-COMP:10669"/>
        <dbReference type="ChEBI" id="CHEBI:15378"/>
        <dbReference type="ChEBI" id="CHEBI:57856"/>
        <dbReference type="ChEBI" id="CHEBI:59789"/>
        <dbReference type="ChEBI" id="CHEBI:74411"/>
        <dbReference type="ChEBI" id="CHEBI:74449"/>
        <dbReference type="EC" id="2.1.1.266"/>
    </reaction>
</comment>
<dbReference type="Proteomes" id="UP000504724">
    <property type="component" value="Chromosome"/>
</dbReference>
<accession>A0A7D4P4P2</accession>
<organism evidence="2 3">
    <name type="scientific">Thiomicrorhabdus xiamenensis</name>
    <dbReference type="NCBI Taxonomy" id="2739063"/>
    <lineage>
        <taxon>Bacteria</taxon>
        <taxon>Pseudomonadati</taxon>
        <taxon>Pseudomonadota</taxon>
        <taxon>Gammaproteobacteria</taxon>
        <taxon>Thiotrichales</taxon>
        <taxon>Piscirickettsiaceae</taxon>
        <taxon>Thiomicrorhabdus</taxon>
    </lineage>
</organism>
<dbReference type="EC" id="2.1.1.266" evidence="1"/>
<keyword evidence="1" id="KW-0698">rRNA processing</keyword>
<dbReference type="GO" id="GO:0003723">
    <property type="term" value="F:RNA binding"/>
    <property type="evidence" value="ECO:0007669"/>
    <property type="project" value="UniProtKB-UniRule"/>
</dbReference>
<feature type="binding site" evidence="1">
    <location>
        <position position="42"/>
    </location>
    <ligand>
        <name>S-adenosyl-L-methionine</name>
        <dbReference type="ChEBI" id="CHEBI:59789"/>
    </ligand>
</feature>
<keyword evidence="1 2" id="KW-0808">Transferase</keyword>
<reference evidence="2 3" key="1">
    <citation type="submission" date="2020-05" db="EMBL/GenBank/DDBJ databases">
        <title>Thiomicrorhabdus sediminis sp.nov. and Thiomicrorhabdus xiamenensis sp.nov., novel sulfur-oxidizing bacteria isolated from coastal sediment.</title>
        <authorList>
            <person name="Liu X."/>
        </authorList>
    </citation>
    <scope>NUCLEOTIDE SEQUENCE [LARGE SCALE GENOMIC DNA]</scope>
    <source>
        <strain evidence="2 3">G2</strain>
    </source>
</reference>
<dbReference type="GO" id="GO:0005829">
    <property type="term" value="C:cytosol"/>
    <property type="evidence" value="ECO:0007669"/>
    <property type="project" value="TreeGrafter"/>
</dbReference>
<comment type="function">
    <text evidence="1">Specifically methylates the adenine in position 2030 of 23S rRNA.</text>
</comment>
<keyword evidence="3" id="KW-1185">Reference proteome</keyword>
<evidence type="ECO:0000313" key="2">
    <source>
        <dbReference type="EMBL" id="QKI89035.1"/>
    </source>
</evidence>
<dbReference type="PANTHER" id="PTHR37426">
    <property type="entry name" value="RIBOSOMAL RNA LARGE SUBUNIT METHYLTRANSFERASE J"/>
    <property type="match status" value="1"/>
</dbReference>